<proteinExistence type="predicted"/>
<dbReference type="Gene3D" id="3.30.70.330">
    <property type="match status" value="1"/>
</dbReference>
<feature type="compositionally biased region" description="Acidic residues" evidence="2">
    <location>
        <begin position="106"/>
        <end position="134"/>
    </location>
</feature>
<feature type="region of interest" description="Disordered" evidence="2">
    <location>
        <begin position="61"/>
        <end position="358"/>
    </location>
</feature>
<dbReference type="InterPro" id="IPR000504">
    <property type="entry name" value="RRM_dom"/>
</dbReference>
<feature type="domain" description="RRM" evidence="3">
    <location>
        <begin position="440"/>
        <end position="511"/>
    </location>
</feature>
<feature type="compositionally biased region" description="Low complexity" evidence="2">
    <location>
        <begin position="277"/>
        <end position="287"/>
    </location>
</feature>
<feature type="compositionally biased region" description="Basic and acidic residues" evidence="2">
    <location>
        <begin position="507"/>
        <end position="531"/>
    </location>
</feature>
<dbReference type="EMBL" id="JANBVN010000277">
    <property type="protein sequence ID" value="KAJ9130285.1"/>
    <property type="molecule type" value="Genomic_DNA"/>
</dbReference>
<feature type="compositionally biased region" description="Low complexity" evidence="2">
    <location>
        <begin position="73"/>
        <end position="87"/>
    </location>
</feature>
<sequence length="912" mass="96090">MTDQTPEVVAAADVSPVSPKPIHTSATSPALVPSLQDHAATLDVAYLDSLTTAPFPFVTMPATPSANPANDDATATATTTTTAAATAGDSQSSPVADTIVVRGDDDSGGDNEDEDEVIDDESLDAYGEDDDEQQDAAGSAPSSLVVQQAAESGDGADAGTATAQPDVTEASSESMINTPSATSSSPESNTLMKSESPAAVPSQSAEPSATTLSTDGTADAQHGNPQAETEPQMKADDTVATSDAAAAAISEEDSAGVDIQKLVESITAPSTAPPPSATTASVPQAPSEAVTSPAKPTAPSISLPQSSSLPPKPVMPQQAGQPGSRPEDFHPFPSRPANNAHGPPPMSMQGVIHSRGTPNASMVGVASEGVSSLPPIPQTSFNGGSDHYGSLPSAIPAPGAGAAQRVPLHGTQLQQAWETFQDDEKRYMTEAEWGRFPDNSRIFIGNLSSERVSKREVFELFHRFGRLAQISLKSAYGFVQYHTAEDAEAAMQAAQGVELGGRKIHLEFSRTQKKRDPQDRDQRDRSPDRRGQRGHGGPVHGGLDRYDGRERDQGRRRDDYRPGRSPSPRRDDAYGCGGRGRHYSGPYDRNSRPRSRSRSPRSGRYGQDSYRRRSPSPSRHGPPEPQLDIPQRFGAQVPDVQLILLQEVQRDFVSWVQGAFYERGLKANDMYLNPRFSRDSVLQQLVVEGVYGVVELDSRAPATGKIPLRVFDRSAGSNVRFDDYQNLEPKVAAELVLRAKQRHTSPQQPQSAAYPGYAPYPYAQYPQAYPPPQGPPAGYPYAQPPAAPQAPAALSAQDIVGLAGKVDAATLQTLIASLSAGQQAPQAGGMPHAAPGGQQVDINALLNSLKGAPGSDPAQPPAPAYGMPASYLPHMAGTPMPPTAGHVPPGGPGGVDTAAQVQNIMNSLAKHR</sequence>
<feature type="compositionally biased region" description="Polar residues" evidence="2">
    <location>
        <begin position="169"/>
        <end position="193"/>
    </location>
</feature>
<dbReference type="InterPro" id="IPR012677">
    <property type="entry name" value="Nucleotide-bd_a/b_plait_sf"/>
</dbReference>
<evidence type="ECO:0000313" key="4">
    <source>
        <dbReference type="EMBL" id="KAJ9130285.1"/>
    </source>
</evidence>
<feature type="compositionally biased region" description="Basic and acidic residues" evidence="2">
    <location>
        <begin position="542"/>
        <end position="573"/>
    </location>
</feature>
<dbReference type="PROSITE" id="PS50102">
    <property type="entry name" value="RRM"/>
    <property type="match status" value="1"/>
</dbReference>
<evidence type="ECO:0000256" key="1">
    <source>
        <dbReference type="PROSITE-ProRule" id="PRU00176"/>
    </source>
</evidence>
<dbReference type="GO" id="GO:0003723">
    <property type="term" value="F:RNA binding"/>
    <property type="evidence" value="ECO:0007669"/>
    <property type="project" value="UniProtKB-UniRule"/>
</dbReference>
<gene>
    <name evidence="4" type="ORF">NKR19_g9964</name>
</gene>
<evidence type="ECO:0000256" key="2">
    <source>
        <dbReference type="SAM" id="MobiDB-lite"/>
    </source>
</evidence>
<feature type="region of interest" description="Disordered" evidence="2">
    <location>
        <begin position="507"/>
        <end position="630"/>
    </location>
</feature>
<dbReference type="PANTHER" id="PTHR23295">
    <property type="entry name" value="NUCLEAR RECEPTOR COACTIVATOR 5-RELATED"/>
    <property type="match status" value="1"/>
</dbReference>
<feature type="compositionally biased region" description="Basic residues" evidence="2">
    <location>
        <begin position="592"/>
        <end position="601"/>
    </location>
</feature>
<feature type="compositionally biased region" description="Low complexity" evidence="2">
    <location>
        <begin position="238"/>
        <end position="249"/>
    </location>
</feature>
<feature type="region of interest" description="Disordered" evidence="2">
    <location>
        <begin position="1"/>
        <end position="32"/>
    </location>
</feature>
<dbReference type="AlphaFoldDB" id="A0AA38R816"/>
<evidence type="ECO:0000313" key="5">
    <source>
        <dbReference type="Proteomes" id="UP001174691"/>
    </source>
</evidence>
<evidence type="ECO:0000259" key="3">
    <source>
        <dbReference type="PROSITE" id="PS50102"/>
    </source>
</evidence>
<dbReference type="PANTHER" id="PTHR23295:SF6">
    <property type="entry name" value="NEOSIN, ISOFORM A"/>
    <property type="match status" value="1"/>
</dbReference>
<dbReference type="InterPro" id="IPR035979">
    <property type="entry name" value="RBD_domain_sf"/>
</dbReference>
<dbReference type="SUPFAM" id="SSF54928">
    <property type="entry name" value="RNA-binding domain, RBD"/>
    <property type="match status" value="1"/>
</dbReference>
<feature type="compositionally biased region" description="Polar residues" evidence="2">
    <location>
        <begin position="201"/>
        <end position="216"/>
    </location>
</feature>
<reference evidence="4" key="1">
    <citation type="submission" date="2022-07" db="EMBL/GenBank/DDBJ databases">
        <title>Fungi with potential for degradation of polypropylene.</title>
        <authorList>
            <person name="Gostincar C."/>
        </authorList>
    </citation>
    <scope>NUCLEOTIDE SEQUENCE</scope>
    <source>
        <strain evidence="4">EXF-13287</strain>
    </source>
</reference>
<feature type="compositionally biased region" description="Low complexity" evidence="2">
    <location>
        <begin position="299"/>
        <end position="309"/>
    </location>
</feature>
<dbReference type="Pfam" id="PF00076">
    <property type="entry name" value="RRM_1"/>
    <property type="match status" value="1"/>
</dbReference>
<feature type="compositionally biased region" description="Low complexity" evidence="2">
    <location>
        <begin position="147"/>
        <end position="166"/>
    </location>
</feature>
<comment type="caution">
    <text evidence="4">The sequence shown here is derived from an EMBL/GenBank/DDBJ whole genome shotgun (WGS) entry which is preliminary data.</text>
</comment>
<feature type="compositionally biased region" description="Low complexity" evidence="2">
    <location>
        <begin position="1"/>
        <end position="21"/>
    </location>
</feature>
<keyword evidence="5" id="KW-1185">Reference proteome</keyword>
<name>A0AA38R816_9PEZI</name>
<dbReference type="Proteomes" id="UP001174691">
    <property type="component" value="Unassembled WGS sequence"/>
</dbReference>
<accession>A0AA38R816</accession>
<dbReference type="SMART" id="SM00360">
    <property type="entry name" value="RRM"/>
    <property type="match status" value="1"/>
</dbReference>
<organism evidence="4 5">
    <name type="scientific">Coniochaeta hoffmannii</name>
    <dbReference type="NCBI Taxonomy" id="91930"/>
    <lineage>
        <taxon>Eukaryota</taxon>
        <taxon>Fungi</taxon>
        <taxon>Dikarya</taxon>
        <taxon>Ascomycota</taxon>
        <taxon>Pezizomycotina</taxon>
        <taxon>Sordariomycetes</taxon>
        <taxon>Sordariomycetidae</taxon>
        <taxon>Coniochaetales</taxon>
        <taxon>Coniochaetaceae</taxon>
        <taxon>Coniochaeta</taxon>
    </lineage>
</organism>
<dbReference type="InterPro" id="IPR052600">
    <property type="entry name" value="Nuc_rcpt_coact/corep"/>
</dbReference>
<keyword evidence="1" id="KW-0694">RNA-binding</keyword>
<protein>
    <submittedName>
        <fullName evidence="4">RNA recognition domain-containing protein</fullName>
    </submittedName>
</protein>